<keyword evidence="1" id="KW-1133">Transmembrane helix</keyword>
<dbReference type="EnsemblPlants" id="KRH15752">
    <property type="protein sequence ID" value="KRH15752"/>
    <property type="gene ID" value="GLYMA_14G108900"/>
</dbReference>
<organism evidence="2">
    <name type="scientific">Glycine max</name>
    <name type="common">Soybean</name>
    <name type="synonym">Glycine hispida</name>
    <dbReference type="NCBI Taxonomy" id="3847"/>
    <lineage>
        <taxon>Eukaryota</taxon>
        <taxon>Viridiplantae</taxon>
        <taxon>Streptophyta</taxon>
        <taxon>Embryophyta</taxon>
        <taxon>Tracheophyta</taxon>
        <taxon>Spermatophyta</taxon>
        <taxon>Magnoliopsida</taxon>
        <taxon>eudicotyledons</taxon>
        <taxon>Gunneridae</taxon>
        <taxon>Pentapetalae</taxon>
        <taxon>rosids</taxon>
        <taxon>fabids</taxon>
        <taxon>Fabales</taxon>
        <taxon>Fabaceae</taxon>
        <taxon>Papilionoideae</taxon>
        <taxon>50 kb inversion clade</taxon>
        <taxon>NPAAA clade</taxon>
        <taxon>indigoferoid/millettioid clade</taxon>
        <taxon>Phaseoleae</taxon>
        <taxon>Glycine</taxon>
        <taxon>Glycine subgen. Soja</taxon>
    </lineage>
</organism>
<evidence type="ECO:0000313" key="2">
    <source>
        <dbReference type="EMBL" id="KRH15752.1"/>
    </source>
</evidence>
<dbReference type="PaxDb" id="3847-GLYMA14G13085.1"/>
<accession>K7M654</accession>
<reference evidence="3" key="2">
    <citation type="submission" date="2018-02" db="UniProtKB">
        <authorList>
            <consortium name="EnsemblPlants"/>
        </authorList>
    </citation>
    <scope>IDENTIFICATION</scope>
    <source>
        <strain evidence="3">Williams 82</strain>
    </source>
</reference>
<dbReference type="EMBL" id="CM000847">
    <property type="protein sequence ID" value="KRH15752.1"/>
    <property type="molecule type" value="Genomic_DNA"/>
</dbReference>
<evidence type="ECO:0000313" key="3">
    <source>
        <dbReference type="EnsemblPlants" id="KRH15752"/>
    </source>
</evidence>
<reference evidence="2" key="3">
    <citation type="submission" date="2018-07" db="EMBL/GenBank/DDBJ databases">
        <title>WGS assembly of Glycine max.</title>
        <authorList>
            <person name="Schmutz J."/>
            <person name="Cannon S."/>
            <person name="Schlueter J."/>
            <person name="Ma J."/>
            <person name="Mitros T."/>
            <person name="Nelson W."/>
            <person name="Hyten D."/>
            <person name="Song Q."/>
            <person name="Thelen J."/>
            <person name="Cheng J."/>
            <person name="Xu D."/>
            <person name="Hellsten U."/>
            <person name="May G."/>
            <person name="Yu Y."/>
            <person name="Sakurai T."/>
            <person name="Umezawa T."/>
            <person name="Bhattacharyya M."/>
            <person name="Sandhu D."/>
            <person name="Valliyodan B."/>
            <person name="Lindquist E."/>
            <person name="Peto M."/>
            <person name="Grant D."/>
            <person name="Shu S."/>
            <person name="Goodstein D."/>
            <person name="Barry K."/>
            <person name="Futrell-Griggs M."/>
            <person name="Abernathy B."/>
            <person name="Du J."/>
            <person name="Tian Z."/>
            <person name="Zhu L."/>
            <person name="Gill N."/>
            <person name="Joshi T."/>
            <person name="Libault M."/>
            <person name="Sethuraman A."/>
            <person name="Zhang X."/>
            <person name="Shinozaki K."/>
            <person name="Nguyen H."/>
            <person name="Wing R."/>
            <person name="Cregan P."/>
            <person name="Specht J."/>
            <person name="Grimwood J."/>
            <person name="Rokhsar D."/>
            <person name="Stacey G."/>
            <person name="Shoemaker R."/>
            <person name="Jackson S."/>
        </authorList>
    </citation>
    <scope>NUCLEOTIDE SEQUENCE</scope>
    <source>
        <tissue evidence="2">Callus</tissue>
    </source>
</reference>
<name>K7M654_SOYBN</name>
<keyword evidence="1" id="KW-0812">Transmembrane</keyword>
<feature type="transmembrane region" description="Helical" evidence="1">
    <location>
        <begin position="22"/>
        <end position="46"/>
    </location>
</feature>
<evidence type="ECO:0000313" key="4">
    <source>
        <dbReference type="Proteomes" id="UP000008827"/>
    </source>
</evidence>
<evidence type="ECO:0000256" key="1">
    <source>
        <dbReference type="SAM" id="Phobius"/>
    </source>
</evidence>
<proteinExistence type="predicted"/>
<keyword evidence="4" id="KW-1185">Reference proteome</keyword>
<dbReference type="AlphaFoldDB" id="K7M654"/>
<dbReference type="Proteomes" id="UP000008827">
    <property type="component" value="Chromosome 14"/>
</dbReference>
<protein>
    <submittedName>
        <fullName evidence="2 3">Uncharacterized protein</fullName>
    </submittedName>
</protein>
<dbReference type="InParanoid" id="K7M654"/>
<sequence length="78" mass="9185">MSGLSSTVGVCSGFSFIDYRWYLLQCEMVFGILVISNNECFLFICFKFRMIIKEKSYWLWQKKVILGKVNVLTQNKKI</sequence>
<dbReference type="Gramene" id="KRH15752">
    <property type="protein sequence ID" value="KRH15752"/>
    <property type="gene ID" value="GLYMA_14G108900"/>
</dbReference>
<dbReference type="HOGENOM" id="CLU_2626837_0_0_1"/>
<keyword evidence="1" id="KW-0472">Membrane</keyword>
<reference evidence="2 3" key="1">
    <citation type="journal article" date="2010" name="Nature">
        <title>Genome sequence of the palaeopolyploid soybean.</title>
        <authorList>
            <person name="Schmutz J."/>
            <person name="Cannon S.B."/>
            <person name="Schlueter J."/>
            <person name="Ma J."/>
            <person name="Mitros T."/>
            <person name="Nelson W."/>
            <person name="Hyten D.L."/>
            <person name="Song Q."/>
            <person name="Thelen J.J."/>
            <person name="Cheng J."/>
            <person name="Xu D."/>
            <person name="Hellsten U."/>
            <person name="May G.D."/>
            <person name="Yu Y."/>
            <person name="Sakurai T."/>
            <person name="Umezawa T."/>
            <person name="Bhattacharyya M.K."/>
            <person name="Sandhu D."/>
            <person name="Valliyodan B."/>
            <person name="Lindquist E."/>
            <person name="Peto M."/>
            <person name="Grant D."/>
            <person name="Shu S."/>
            <person name="Goodstein D."/>
            <person name="Barry K."/>
            <person name="Futrell-Griggs M."/>
            <person name="Abernathy B."/>
            <person name="Du J."/>
            <person name="Tian Z."/>
            <person name="Zhu L."/>
            <person name="Gill N."/>
            <person name="Joshi T."/>
            <person name="Libault M."/>
            <person name="Sethuraman A."/>
            <person name="Zhang X.-C."/>
            <person name="Shinozaki K."/>
            <person name="Nguyen H.T."/>
            <person name="Wing R.A."/>
            <person name="Cregan P."/>
            <person name="Specht J."/>
            <person name="Grimwood J."/>
            <person name="Rokhsar D."/>
            <person name="Stacey G."/>
            <person name="Shoemaker R.C."/>
            <person name="Jackson S.A."/>
        </authorList>
    </citation>
    <scope>NUCLEOTIDE SEQUENCE [LARGE SCALE GENOMIC DNA]</scope>
    <source>
        <strain evidence="3">cv. Williams 82</strain>
        <tissue evidence="2">Callus</tissue>
    </source>
</reference>
<gene>
    <name evidence="2" type="ORF">GLYMA_14G108900</name>
</gene>